<keyword evidence="6" id="KW-0808">Transferase</keyword>
<dbReference type="SUPFAM" id="SSF55874">
    <property type="entry name" value="ATPase domain of HSP90 chaperone/DNA topoisomerase II/histidine kinase"/>
    <property type="match status" value="1"/>
</dbReference>
<evidence type="ECO:0000256" key="1">
    <source>
        <dbReference type="ARBA" id="ARBA00000085"/>
    </source>
</evidence>
<comment type="catalytic activity">
    <reaction evidence="1">
        <text>ATP + protein L-histidine = ADP + protein N-phospho-L-histidine.</text>
        <dbReference type="EC" id="2.7.13.3"/>
    </reaction>
</comment>
<dbReference type="PROSITE" id="PS50109">
    <property type="entry name" value="HIS_KIN"/>
    <property type="match status" value="1"/>
</dbReference>
<dbReference type="PANTHER" id="PTHR43065">
    <property type="entry name" value="SENSOR HISTIDINE KINASE"/>
    <property type="match status" value="1"/>
</dbReference>
<keyword evidence="4" id="KW-0812">Transmembrane</keyword>
<dbReference type="InterPro" id="IPR036890">
    <property type="entry name" value="HATPase_C_sf"/>
</dbReference>
<dbReference type="PANTHER" id="PTHR43065:SF42">
    <property type="entry name" value="TWO-COMPONENT SENSOR PPRA"/>
    <property type="match status" value="1"/>
</dbReference>
<keyword evidence="4" id="KW-1133">Transmembrane helix</keyword>
<evidence type="ECO:0000256" key="4">
    <source>
        <dbReference type="SAM" id="Phobius"/>
    </source>
</evidence>
<evidence type="ECO:0000313" key="7">
    <source>
        <dbReference type="Proteomes" id="UP000198393"/>
    </source>
</evidence>
<dbReference type="Gene3D" id="3.30.565.10">
    <property type="entry name" value="Histidine kinase-like ATPase, C-terminal domain"/>
    <property type="match status" value="1"/>
</dbReference>
<feature type="transmembrane region" description="Helical" evidence="4">
    <location>
        <begin position="348"/>
        <end position="369"/>
    </location>
</feature>
<evidence type="ECO:0000313" key="6">
    <source>
        <dbReference type="EMBL" id="SNS70587.1"/>
    </source>
</evidence>
<dbReference type="PRINTS" id="PR00344">
    <property type="entry name" value="BCTRLSENSOR"/>
</dbReference>
<proteinExistence type="predicted"/>
<dbReference type="InterPro" id="IPR003594">
    <property type="entry name" value="HATPase_dom"/>
</dbReference>
<evidence type="ECO:0000256" key="3">
    <source>
        <dbReference type="ARBA" id="ARBA00022553"/>
    </source>
</evidence>
<dbReference type="Pfam" id="PF02518">
    <property type="entry name" value="HATPase_c"/>
    <property type="match status" value="1"/>
</dbReference>
<reference evidence="6 7" key="1">
    <citation type="submission" date="2017-06" db="EMBL/GenBank/DDBJ databases">
        <authorList>
            <person name="Kim H.J."/>
            <person name="Triplett B.A."/>
        </authorList>
    </citation>
    <scope>NUCLEOTIDE SEQUENCE [LARGE SCALE GENOMIC DNA]</scope>
    <source>
        <strain evidence="6 7">DSM 19307</strain>
    </source>
</reference>
<feature type="transmembrane region" description="Helical" evidence="4">
    <location>
        <begin position="236"/>
        <end position="253"/>
    </location>
</feature>
<feature type="transmembrane region" description="Helical" evidence="4">
    <location>
        <begin position="265"/>
        <end position="287"/>
    </location>
</feature>
<dbReference type="EMBL" id="FZPD01000002">
    <property type="protein sequence ID" value="SNS70587.1"/>
    <property type="molecule type" value="Genomic_DNA"/>
</dbReference>
<protein>
    <recommendedName>
        <fullName evidence="2">histidine kinase</fullName>
        <ecNumber evidence="2">2.7.13.3</ecNumber>
    </recommendedName>
</protein>
<dbReference type="EC" id="2.7.13.3" evidence="2"/>
<name>A0A239GN39_EKHLU</name>
<keyword evidence="6" id="KW-0418">Kinase</keyword>
<feature type="transmembrane region" description="Helical" evidence="4">
    <location>
        <begin position="318"/>
        <end position="336"/>
    </location>
</feature>
<feature type="transmembrane region" description="Helical" evidence="4">
    <location>
        <begin position="294"/>
        <end position="312"/>
    </location>
</feature>
<sequence>MIISRFFFGIILFVSTIIYSIAQDTTFYFTPEMMNNGELVFPDIKHWKFIKGNDQDWSDPNLDIRSWESLDSVRIANFEWDAQNTFEGWFRFKIQFDSAFDELPVFLTSKNSAAQDIYINGKLVHRLGNTGINGEPYKGHHDYKPRYTTLAKGTEYVFVIHFVKWKSDFAKFFISEEIMTFRSFIQLGTSQELFTYIDNQEENYGFFGIVVSVSGLLALFYWLLAALNQSEKHIKWIALFTSFICGVPLSVYLRSISGGNPDAVAFFYVISSICLVGIYVTIPVLTARVFYQRIPLWIKAYVLGSVLLTFPFEIFVNVRTPIIIIAAFLSCAYIIASSWESVKGSKRIVVVGLILTLIVLIFFNLVLNLDVLRELRSYRMYFLMASWLTFPLTLLVYVAVWLKESIFKEQENARQVVRITEEKQALLTDQNIQLEQQVSERTAALNKSIEDLKATQNQLIHSEKMASLGELTAGVAHEIQNPLNFVNNFSDLNQELIDEQLEELNNNDIEEAKVIANSIKENELKINHHGKRAEEIVKSMLQHSRTGSGEKELTDINLLADEYLRLAYHGLRAKDKSFNAEFKTELDPSLPKIKVVPQDIGRVLLNLINNAFQAVSVRSRELTPQPPQGGVEYQPQVTVKTMLSDTPSGAGGIQITVSDNGPGIPEEIQDKIFQPFFTTKATGQGTGLGLSMSHEIITKGHDGTIELESDTNTGTVFIITLPAK</sequence>
<feature type="transmembrane region" description="Helical" evidence="4">
    <location>
        <begin position="381"/>
        <end position="402"/>
    </location>
</feature>
<accession>A0A239GN39</accession>
<dbReference type="Proteomes" id="UP000198393">
    <property type="component" value="Unassembled WGS sequence"/>
</dbReference>
<dbReference type="CDD" id="cd00082">
    <property type="entry name" value="HisKA"/>
    <property type="match status" value="1"/>
</dbReference>
<keyword evidence="3" id="KW-0597">Phosphoprotein</keyword>
<dbReference type="SMART" id="SM00388">
    <property type="entry name" value="HisKA"/>
    <property type="match status" value="1"/>
</dbReference>
<organism evidence="6 7">
    <name type="scientific">Ekhidna lutea</name>
    <dbReference type="NCBI Taxonomy" id="447679"/>
    <lineage>
        <taxon>Bacteria</taxon>
        <taxon>Pseudomonadati</taxon>
        <taxon>Bacteroidota</taxon>
        <taxon>Cytophagia</taxon>
        <taxon>Cytophagales</taxon>
        <taxon>Reichenbachiellaceae</taxon>
        <taxon>Ekhidna</taxon>
    </lineage>
</organism>
<evidence type="ECO:0000259" key="5">
    <source>
        <dbReference type="PROSITE" id="PS50109"/>
    </source>
</evidence>
<dbReference type="InterPro" id="IPR036097">
    <property type="entry name" value="HisK_dim/P_sf"/>
</dbReference>
<dbReference type="InterPro" id="IPR003661">
    <property type="entry name" value="HisK_dim/P_dom"/>
</dbReference>
<dbReference type="RefSeq" id="WP_245811213.1">
    <property type="nucleotide sequence ID" value="NZ_FZPD01000002.1"/>
</dbReference>
<evidence type="ECO:0000256" key="2">
    <source>
        <dbReference type="ARBA" id="ARBA00012438"/>
    </source>
</evidence>
<dbReference type="InterPro" id="IPR004358">
    <property type="entry name" value="Sig_transdc_His_kin-like_C"/>
</dbReference>
<feature type="transmembrane region" description="Helical" evidence="4">
    <location>
        <begin position="204"/>
        <end position="224"/>
    </location>
</feature>
<dbReference type="GO" id="GO:0000155">
    <property type="term" value="F:phosphorelay sensor kinase activity"/>
    <property type="evidence" value="ECO:0007669"/>
    <property type="project" value="InterPro"/>
</dbReference>
<keyword evidence="7" id="KW-1185">Reference proteome</keyword>
<dbReference type="InterPro" id="IPR005467">
    <property type="entry name" value="His_kinase_dom"/>
</dbReference>
<gene>
    <name evidence="6" type="ORF">SAMN05421640_0930</name>
</gene>
<dbReference type="SMART" id="SM00387">
    <property type="entry name" value="HATPase_c"/>
    <property type="match status" value="1"/>
</dbReference>
<dbReference type="AlphaFoldDB" id="A0A239GN39"/>
<dbReference type="SUPFAM" id="SSF47384">
    <property type="entry name" value="Homodimeric domain of signal transducing histidine kinase"/>
    <property type="match status" value="1"/>
</dbReference>
<keyword evidence="4" id="KW-0472">Membrane</keyword>
<dbReference type="Gene3D" id="1.10.287.130">
    <property type="match status" value="1"/>
</dbReference>
<feature type="domain" description="Histidine kinase" evidence="5">
    <location>
        <begin position="474"/>
        <end position="724"/>
    </location>
</feature>